<dbReference type="CDD" id="cd02022">
    <property type="entry name" value="DPCK"/>
    <property type="match status" value="1"/>
</dbReference>
<dbReference type="Gene3D" id="3.40.50.300">
    <property type="entry name" value="P-loop containing nucleotide triphosphate hydrolases"/>
    <property type="match status" value="1"/>
</dbReference>
<comment type="subcellular location">
    <subcellularLocation>
        <location evidence="5">Cytoplasm</location>
    </subcellularLocation>
</comment>
<dbReference type="PROSITE" id="PS51219">
    <property type="entry name" value="DPCK"/>
    <property type="match status" value="1"/>
</dbReference>
<keyword evidence="5" id="KW-0963">Cytoplasm</keyword>
<keyword evidence="4 5" id="KW-0173">Coenzyme A biosynthesis</keyword>
<dbReference type="InterPro" id="IPR001977">
    <property type="entry name" value="Depp_CoAkinase"/>
</dbReference>
<evidence type="ECO:0000256" key="2">
    <source>
        <dbReference type="ARBA" id="ARBA00022741"/>
    </source>
</evidence>
<evidence type="ECO:0000256" key="6">
    <source>
        <dbReference type="NCBIfam" id="TIGR00152"/>
    </source>
</evidence>
<dbReference type="RefSeq" id="WP_354185096.1">
    <property type="nucleotide sequence ID" value="NZ_JBEPLT010000001.1"/>
</dbReference>
<dbReference type="PANTHER" id="PTHR10695:SF46">
    <property type="entry name" value="BIFUNCTIONAL COENZYME A SYNTHASE-RELATED"/>
    <property type="match status" value="1"/>
</dbReference>
<dbReference type="InterPro" id="IPR027417">
    <property type="entry name" value="P-loop_NTPase"/>
</dbReference>
<dbReference type="Pfam" id="PF01121">
    <property type="entry name" value="CoaE"/>
    <property type="match status" value="1"/>
</dbReference>
<feature type="binding site" evidence="5">
    <location>
        <begin position="11"/>
        <end position="16"/>
    </location>
    <ligand>
        <name>ATP</name>
        <dbReference type="ChEBI" id="CHEBI:30616"/>
    </ligand>
</feature>
<comment type="function">
    <text evidence="5">Catalyzes the phosphorylation of the 3'-hydroxyl group of dephosphocoenzyme A to form coenzyme A.</text>
</comment>
<comment type="pathway">
    <text evidence="5">Cofactor biosynthesis; coenzyme A biosynthesis; CoA from (R)-pantothenate: step 5/5.</text>
</comment>
<dbReference type="NCBIfam" id="TIGR00152">
    <property type="entry name" value="dephospho-CoA kinase"/>
    <property type="match status" value="1"/>
</dbReference>
<dbReference type="Proteomes" id="UP001549112">
    <property type="component" value="Unassembled WGS sequence"/>
</dbReference>
<dbReference type="PANTHER" id="PTHR10695">
    <property type="entry name" value="DEPHOSPHO-COA KINASE-RELATED"/>
    <property type="match status" value="1"/>
</dbReference>
<sequence length="195" mass="22463">MKIIGLTGSIAMGKSTVADFFKEAGISVFSADEVVHQLYESEPTLSLIESIFPEVVENGKVNRQKLSQIFLNDNKKLQKLEKIIHPLVKKKEEEFIHTARKQEKKLIVLDIPLLFETNSEKRVDFVVVVSAPLAIQKERVMIRSHMNEEKFSFINAQQMPDEKKRERAHFVIDTGKDLENTRQQVFDLIKSLLKN</sequence>
<dbReference type="GO" id="GO:0004140">
    <property type="term" value="F:dephospho-CoA kinase activity"/>
    <property type="evidence" value="ECO:0007669"/>
    <property type="project" value="UniProtKB-EC"/>
</dbReference>
<comment type="caution">
    <text evidence="7">The sequence shown here is derived from an EMBL/GenBank/DDBJ whole genome shotgun (WGS) entry which is preliminary data.</text>
</comment>
<keyword evidence="5 7" id="KW-0418">Kinase</keyword>
<evidence type="ECO:0000313" key="7">
    <source>
        <dbReference type="EMBL" id="MET3559507.1"/>
    </source>
</evidence>
<dbReference type="HAMAP" id="MF_00376">
    <property type="entry name" value="Dephospho_CoA_kinase"/>
    <property type="match status" value="1"/>
</dbReference>
<keyword evidence="8" id="KW-1185">Reference proteome</keyword>
<dbReference type="EMBL" id="JBEPLT010000001">
    <property type="protein sequence ID" value="MET3559507.1"/>
    <property type="molecule type" value="Genomic_DNA"/>
</dbReference>
<keyword evidence="3 5" id="KW-0067">ATP-binding</keyword>
<accession>A0ABV2FLT1</accession>
<evidence type="ECO:0000256" key="3">
    <source>
        <dbReference type="ARBA" id="ARBA00022840"/>
    </source>
</evidence>
<evidence type="ECO:0000256" key="5">
    <source>
        <dbReference type="HAMAP-Rule" id="MF_00376"/>
    </source>
</evidence>
<evidence type="ECO:0000256" key="1">
    <source>
        <dbReference type="ARBA" id="ARBA00009018"/>
    </source>
</evidence>
<keyword evidence="5 7" id="KW-0808">Transferase</keyword>
<evidence type="ECO:0000256" key="4">
    <source>
        <dbReference type="ARBA" id="ARBA00022993"/>
    </source>
</evidence>
<reference evidence="7 8" key="1">
    <citation type="submission" date="2024-06" db="EMBL/GenBank/DDBJ databases">
        <title>Genomic Encyclopedia of Type Strains, Phase IV (KMG-IV): sequencing the most valuable type-strain genomes for metagenomic binning, comparative biology and taxonomic classification.</title>
        <authorList>
            <person name="Goeker M."/>
        </authorList>
    </citation>
    <scope>NUCLEOTIDE SEQUENCE [LARGE SCALE GENOMIC DNA]</scope>
    <source>
        <strain evidence="7 8">DSM 23650</strain>
    </source>
</reference>
<evidence type="ECO:0000313" key="8">
    <source>
        <dbReference type="Proteomes" id="UP001549112"/>
    </source>
</evidence>
<dbReference type="EC" id="2.7.1.24" evidence="5 6"/>
<keyword evidence="2 5" id="KW-0547">Nucleotide-binding</keyword>
<organism evidence="7 8">
    <name type="scientific">Bartonella japonica</name>
    <dbReference type="NCBI Taxonomy" id="357761"/>
    <lineage>
        <taxon>Bacteria</taxon>
        <taxon>Pseudomonadati</taxon>
        <taxon>Pseudomonadota</taxon>
        <taxon>Alphaproteobacteria</taxon>
        <taxon>Hyphomicrobiales</taxon>
        <taxon>Bartonellaceae</taxon>
        <taxon>Bartonella</taxon>
    </lineage>
</organism>
<protein>
    <recommendedName>
        <fullName evidence="5 6">Dephospho-CoA kinase</fullName>
        <ecNumber evidence="5 6">2.7.1.24</ecNumber>
    </recommendedName>
    <alternativeName>
        <fullName evidence="5">Dephosphocoenzyme A kinase</fullName>
    </alternativeName>
</protein>
<gene>
    <name evidence="5" type="primary">coaE</name>
    <name evidence="7" type="ORF">ABID39_000177</name>
</gene>
<name>A0ABV2FLT1_9HYPH</name>
<proteinExistence type="inferred from homology"/>
<dbReference type="SUPFAM" id="SSF52540">
    <property type="entry name" value="P-loop containing nucleoside triphosphate hydrolases"/>
    <property type="match status" value="1"/>
</dbReference>
<comment type="similarity">
    <text evidence="1 5">Belongs to the CoaE family.</text>
</comment>
<comment type="catalytic activity">
    <reaction evidence="5">
        <text>3'-dephospho-CoA + ATP = ADP + CoA + H(+)</text>
        <dbReference type="Rhea" id="RHEA:18245"/>
        <dbReference type="ChEBI" id="CHEBI:15378"/>
        <dbReference type="ChEBI" id="CHEBI:30616"/>
        <dbReference type="ChEBI" id="CHEBI:57287"/>
        <dbReference type="ChEBI" id="CHEBI:57328"/>
        <dbReference type="ChEBI" id="CHEBI:456216"/>
        <dbReference type="EC" id="2.7.1.24"/>
    </reaction>
</comment>